<dbReference type="Gene3D" id="3.60.10.10">
    <property type="entry name" value="Endonuclease/exonuclease/phosphatase"/>
    <property type="match status" value="1"/>
</dbReference>
<dbReference type="EMBL" id="CAKXAJ010018994">
    <property type="protein sequence ID" value="CAH2218045.1"/>
    <property type="molecule type" value="Genomic_DNA"/>
</dbReference>
<dbReference type="PANTHER" id="PTHR47510">
    <property type="entry name" value="REVERSE TRANSCRIPTASE DOMAIN-CONTAINING PROTEIN"/>
    <property type="match status" value="1"/>
</dbReference>
<name>A0A8S4QSU9_9NEOP</name>
<keyword evidence="4" id="KW-1185">Reference proteome</keyword>
<evidence type="ECO:0000256" key="1">
    <source>
        <dbReference type="SAM" id="Coils"/>
    </source>
</evidence>
<evidence type="ECO:0000313" key="3">
    <source>
        <dbReference type="EMBL" id="CAH2218045.1"/>
    </source>
</evidence>
<feature type="domain" description="Endonuclease/exonuclease/phosphatase" evidence="2">
    <location>
        <begin position="220"/>
        <end position="402"/>
    </location>
</feature>
<feature type="non-terminal residue" evidence="3">
    <location>
        <position position="1"/>
    </location>
</feature>
<dbReference type="Proteomes" id="UP000838756">
    <property type="component" value="Unassembled WGS sequence"/>
</dbReference>
<accession>A0A8S4QSU9</accession>
<dbReference type="Pfam" id="PF03372">
    <property type="entry name" value="Exo_endo_phos"/>
    <property type="match status" value="1"/>
</dbReference>
<dbReference type="GO" id="GO:0003824">
    <property type="term" value="F:catalytic activity"/>
    <property type="evidence" value="ECO:0007669"/>
    <property type="project" value="InterPro"/>
</dbReference>
<protein>
    <submittedName>
        <fullName evidence="3">Jg13431 protein</fullName>
    </submittedName>
</protein>
<dbReference type="AlphaFoldDB" id="A0A8S4QSU9"/>
<proteinExistence type="predicted"/>
<organism evidence="3 4">
    <name type="scientific">Pararge aegeria aegeria</name>
    <dbReference type="NCBI Taxonomy" id="348720"/>
    <lineage>
        <taxon>Eukaryota</taxon>
        <taxon>Metazoa</taxon>
        <taxon>Ecdysozoa</taxon>
        <taxon>Arthropoda</taxon>
        <taxon>Hexapoda</taxon>
        <taxon>Insecta</taxon>
        <taxon>Pterygota</taxon>
        <taxon>Neoptera</taxon>
        <taxon>Endopterygota</taxon>
        <taxon>Lepidoptera</taxon>
        <taxon>Glossata</taxon>
        <taxon>Ditrysia</taxon>
        <taxon>Papilionoidea</taxon>
        <taxon>Nymphalidae</taxon>
        <taxon>Satyrinae</taxon>
        <taxon>Satyrini</taxon>
        <taxon>Parargina</taxon>
        <taxon>Pararge</taxon>
    </lineage>
</organism>
<sequence>MRQSLMVVSEKANKVEVLESKIKSLLERNESLEIALRSKQSQEMEKTSQTQEVPMRSFVNAVKKNQVVTQKVKAMKPAGLVIAEESLKRVNPKNISQNSNQVIEGSNNTENDSWIVINRRKSKYPNREVKKGGSTQTNEIEGTEKQKFLHVWRLRKDTTVESLEKYVRDSVKVPVKIEKIKHKTERDYSSFIIGVPERQSVTQDHRIKTTNKVIELFYQNVRGLRTKLEEFYESVASSNSDLFAITETGCNESINDAELIPPGYTIIRCDRTDGRKQGGAFLVATSRLELREVHSDVNIDAHSFEMISATVYKRERFLFLLCVVYIPPKSSENEYMVLFRIIEQFCNNYSEVIVLGDFNLYSCPPQVNNYFEYLQTYCGFTQGNSIGNCNNRCLDLVLSTVSERSGGSVSVREAVTPLVAVDAHHPPLEVAVTLCSRRLLTKSESRPTARGDEPSAFIPIGWNFHKADFKSLYTAIAAVDWTPMYELDLENSLSYFYSTINFIIHGCVPNKKRRPVTPRYVYPEWYTGEVIRDIKLKADLHRRYKASKSPHDYETFAQCRAKVKGMIALAHKQYKQWVQEQLLRDPRAFWNYTNSRRESRDPQKILKNGVLLTDEQCASEFANYFHSVYRTQSADLNVSAAVIAAGGENGAARVHLDRLTLDEVKQALKELRPKKSAGPDGIPPYIIKDCRSVLAEPLHYIFNQCLKSAV</sequence>
<dbReference type="PANTHER" id="PTHR47510:SF3">
    <property type="entry name" value="ENDO_EXONUCLEASE_PHOSPHATASE DOMAIN-CONTAINING PROTEIN"/>
    <property type="match status" value="1"/>
</dbReference>
<keyword evidence="1" id="KW-0175">Coiled coil</keyword>
<reference evidence="3" key="1">
    <citation type="submission" date="2022-03" db="EMBL/GenBank/DDBJ databases">
        <authorList>
            <person name="Lindestad O."/>
        </authorList>
    </citation>
    <scope>NUCLEOTIDE SEQUENCE</scope>
</reference>
<dbReference type="InterPro" id="IPR005135">
    <property type="entry name" value="Endo/exonuclease/phosphatase"/>
</dbReference>
<gene>
    <name evidence="3" type="primary">jg13431</name>
    <name evidence="3" type="ORF">PAEG_LOCUS5920</name>
</gene>
<evidence type="ECO:0000259" key="2">
    <source>
        <dbReference type="Pfam" id="PF03372"/>
    </source>
</evidence>
<dbReference type="InterPro" id="IPR036691">
    <property type="entry name" value="Endo/exonu/phosph_ase_sf"/>
</dbReference>
<feature type="coiled-coil region" evidence="1">
    <location>
        <begin position="8"/>
        <end position="42"/>
    </location>
</feature>
<evidence type="ECO:0000313" key="4">
    <source>
        <dbReference type="Proteomes" id="UP000838756"/>
    </source>
</evidence>
<dbReference type="OrthoDB" id="10056483at2759"/>
<comment type="caution">
    <text evidence="3">The sequence shown here is derived from an EMBL/GenBank/DDBJ whole genome shotgun (WGS) entry which is preliminary data.</text>
</comment>
<dbReference type="SUPFAM" id="SSF56219">
    <property type="entry name" value="DNase I-like"/>
    <property type="match status" value="1"/>
</dbReference>